<dbReference type="PANTHER" id="PTHR33498">
    <property type="entry name" value="TRANSPOSASE FOR INSERTION SEQUENCE ELEMENT IS1557"/>
    <property type="match status" value="1"/>
</dbReference>
<name>A0A6S7CVJ5_9BURK</name>
<dbReference type="EMBL" id="CADILD010000002">
    <property type="protein sequence ID" value="CAB3864185.1"/>
    <property type="molecule type" value="Genomic_DNA"/>
</dbReference>
<organism evidence="2 3">
    <name type="scientific">Achromobacter piechaudii</name>
    <dbReference type="NCBI Taxonomy" id="72556"/>
    <lineage>
        <taxon>Bacteria</taxon>
        <taxon>Pseudomonadati</taxon>
        <taxon>Pseudomonadota</taxon>
        <taxon>Betaproteobacteria</taxon>
        <taxon>Burkholderiales</taxon>
        <taxon>Alcaligenaceae</taxon>
        <taxon>Achromobacter</taxon>
    </lineage>
</organism>
<evidence type="ECO:0000313" key="2">
    <source>
        <dbReference type="EMBL" id="CAB3864185.1"/>
    </source>
</evidence>
<dbReference type="InterPro" id="IPR047951">
    <property type="entry name" value="Transpos_ISL3"/>
</dbReference>
<evidence type="ECO:0000313" key="3">
    <source>
        <dbReference type="Proteomes" id="UP000494105"/>
    </source>
</evidence>
<feature type="domain" description="Transposase IS204/IS1001/IS1096/IS1165 DDE" evidence="1">
    <location>
        <begin position="1"/>
        <end position="180"/>
    </location>
</feature>
<gene>
    <name evidence="2" type="ORF">LMG1861_02420</name>
</gene>
<proteinExistence type="predicted"/>
<dbReference type="Proteomes" id="UP000494105">
    <property type="component" value="Unassembled WGS sequence"/>
</dbReference>
<protein>
    <submittedName>
        <fullName evidence="2">ISL3 family transposase ISShes3</fullName>
    </submittedName>
</protein>
<accession>A0A6S7CVJ5</accession>
<evidence type="ECO:0000259" key="1">
    <source>
        <dbReference type="Pfam" id="PF01610"/>
    </source>
</evidence>
<reference evidence="2 3" key="1">
    <citation type="submission" date="2020-04" db="EMBL/GenBank/DDBJ databases">
        <authorList>
            <person name="De Canck E."/>
        </authorList>
    </citation>
    <scope>NUCLEOTIDE SEQUENCE [LARGE SCALE GENOMIC DNA]</scope>
    <source>
        <strain evidence="2 3">LMG 1861</strain>
    </source>
</reference>
<dbReference type="Pfam" id="PF01610">
    <property type="entry name" value="DDE_Tnp_ISL3"/>
    <property type="match status" value="1"/>
</dbReference>
<dbReference type="AlphaFoldDB" id="A0A6S7CVJ5"/>
<sequence length="193" mass="22334">MSGAYIKAALDSLPDAREKVAFDHFHVAKALSEAVDNTRKSELHRVDYGLRREVHHSRYDWLRRGSHLSNFARERMQALSASLLDTAMVWMLKEKAREIWHTSYHPRQSAKTWQVWIQAAWQTGITALRGVANQIEARLWGILNAMRLKVFNARAEPLKSQIRAMRVKARGYRNKARFVLGILFNNGQLDMAH</sequence>
<dbReference type="PANTHER" id="PTHR33498:SF1">
    <property type="entry name" value="TRANSPOSASE FOR INSERTION SEQUENCE ELEMENT IS1557"/>
    <property type="match status" value="1"/>
</dbReference>
<dbReference type="InterPro" id="IPR002560">
    <property type="entry name" value="Transposase_DDE"/>
</dbReference>